<proteinExistence type="inferred from homology"/>
<keyword evidence="3 5" id="KW-0697">Rotamase</keyword>
<dbReference type="EMBL" id="FQXS01000028">
    <property type="protein sequence ID" value="SHI07279.1"/>
    <property type="molecule type" value="Genomic_DNA"/>
</dbReference>
<organism evidence="9 10">
    <name type="scientific">Desulfofustis glycolicus DSM 9705</name>
    <dbReference type="NCBI Taxonomy" id="1121409"/>
    <lineage>
        <taxon>Bacteria</taxon>
        <taxon>Pseudomonadati</taxon>
        <taxon>Thermodesulfobacteriota</taxon>
        <taxon>Desulfobulbia</taxon>
        <taxon>Desulfobulbales</taxon>
        <taxon>Desulfocapsaceae</taxon>
        <taxon>Desulfofustis</taxon>
    </lineage>
</organism>
<keyword evidence="7" id="KW-0732">Signal</keyword>
<feature type="chain" id="PRO_5009915187" description="Peptidyl-prolyl cis-trans isomerase" evidence="7">
    <location>
        <begin position="26"/>
        <end position="234"/>
    </location>
</feature>
<comment type="similarity">
    <text evidence="2 6">Belongs to the FKBP-type PPIase family.</text>
</comment>
<dbReference type="SUPFAM" id="SSF54534">
    <property type="entry name" value="FKBP-like"/>
    <property type="match status" value="1"/>
</dbReference>
<dbReference type="EC" id="5.2.1.8" evidence="6"/>
<protein>
    <recommendedName>
        <fullName evidence="6">Peptidyl-prolyl cis-trans isomerase</fullName>
        <ecNumber evidence="6">5.2.1.8</ecNumber>
    </recommendedName>
</protein>
<comment type="catalytic activity">
    <reaction evidence="1 5 6">
        <text>[protein]-peptidylproline (omega=180) = [protein]-peptidylproline (omega=0)</text>
        <dbReference type="Rhea" id="RHEA:16237"/>
        <dbReference type="Rhea" id="RHEA-COMP:10747"/>
        <dbReference type="Rhea" id="RHEA-COMP:10748"/>
        <dbReference type="ChEBI" id="CHEBI:83833"/>
        <dbReference type="ChEBI" id="CHEBI:83834"/>
        <dbReference type="EC" id="5.2.1.8"/>
    </reaction>
</comment>
<evidence type="ECO:0000256" key="2">
    <source>
        <dbReference type="ARBA" id="ARBA00006577"/>
    </source>
</evidence>
<feature type="signal peptide" evidence="7">
    <location>
        <begin position="1"/>
        <end position="25"/>
    </location>
</feature>
<dbReference type="InterPro" id="IPR036944">
    <property type="entry name" value="PPIase_FKBP_N_sf"/>
</dbReference>
<dbReference type="PROSITE" id="PS50059">
    <property type="entry name" value="FKBP_PPIASE"/>
    <property type="match status" value="1"/>
</dbReference>
<dbReference type="InterPro" id="IPR000774">
    <property type="entry name" value="PPIase_FKBP_N"/>
</dbReference>
<evidence type="ECO:0000256" key="5">
    <source>
        <dbReference type="PROSITE-ProRule" id="PRU00277"/>
    </source>
</evidence>
<name>A0A1M5Y5U4_9BACT</name>
<sequence length="234" mass="24837">MKNIMAGLALGLFLVPVTITGAAVAADASLETQKDKISYSMGLDLGNYLNGLGDKIDLAIIKQGMDDGFTGAEPKLSTEEIEAAQQEFAAAMKAEQEAMLAEMQQKNTAAGQAFLEANKKSDGVTVTESGLQYEVLKEGDGKKPAATDKVKVDYVGTLISGDEFDSSIKRGEPAVFTVNQVIPGWSEALQLMSVGSKYRVVIPPELAYGEKGASPVIEPNSVLVFEIDLLGIEE</sequence>
<evidence type="ECO:0000313" key="10">
    <source>
        <dbReference type="Proteomes" id="UP000184139"/>
    </source>
</evidence>
<dbReference type="PANTHER" id="PTHR43811:SF19">
    <property type="entry name" value="39 KDA FK506-BINDING NUCLEAR PROTEIN"/>
    <property type="match status" value="1"/>
</dbReference>
<evidence type="ECO:0000256" key="7">
    <source>
        <dbReference type="SAM" id="SignalP"/>
    </source>
</evidence>
<reference evidence="9 10" key="1">
    <citation type="submission" date="2016-11" db="EMBL/GenBank/DDBJ databases">
        <authorList>
            <person name="Jaros S."/>
            <person name="Januszkiewicz K."/>
            <person name="Wedrychowicz H."/>
        </authorList>
    </citation>
    <scope>NUCLEOTIDE SEQUENCE [LARGE SCALE GENOMIC DNA]</scope>
    <source>
        <strain evidence="9 10">DSM 9705</strain>
    </source>
</reference>
<dbReference type="GO" id="GO:0006457">
    <property type="term" value="P:protein folding"/>
    <property type="evidence" value="ECO:0007669"/>
    <property type="project" value="InterPro"/>
</dbReference>
<dbReference type="Pfam" id="PF00254">
    <property type="entry name" value="FKBP_C"/>
    <property type="match status" value="1"/>
</dbReference>
<dbReference type="InterPro" id="IPR046357">
    <property type="entry name" value="PPIase_dom_sf"/>
</dbReference>
<dbReference type="Gene3D" id="1.10.287.460">
    <property type="entry name" value="Peptidyl-prolyl cis-trans isomerase, FKBP-type, N-terminal domain"/>
    <property type="match status" value="1"/>
</dbReference>
<accession>A0A1M5Y5U4</accession>
<dbReference type="Proteomes" id="UP000184139">
    <property type="component" value="Unassembled WGS sequence"/>
</dbReference>
<dbReference type="Pfam" id="PF01346">
    <property type="entry name" value="FKBP_N"/>
    <property type="match status" value="1"/>
</dbReference>
<feature type="domain" description="PPIase FKBP-type" evidence="8">
    <location>
        <begin position="147"/>
        <end position="233"/>
    </location>
</feature>
<evidence type="ECO:0000256" key="3">
    <source>
        <dbReference type="ARBA" id="ARBA00023110"/>
    </source>
</evidence>
<evidence type="ECO:0000313" key="9">
    <source>
        <dbReference type="EMBL" id="SHI07279.1"/>
    </source>
</evidence>
<dbReference type="PANTHER" id="PTHR43811">
    <property type="entry name" value="FKBP-TYPE PEPTIDYL-PROLYL CIS-TRANS ISOMERASE FKPA"/>
    <property type="match status" value="1"/>
</dbReference>
<dbReference type="RefSeq" id="WP_073378338.1">
    <property type="nucleotide sequence ID" value="NZ_FQXS01000028.1"/>
</dbReference>
<dbReference type="GO" id="GO:0003755">
    <property type="term" value="F:peptidyl-prolyl cis-trans isomerase activity"/>
    <property type="evidence" value="ECO:0007669"/>
    <property type="project" value="UniProtKB-UniRule"/>
</dbReference>
<evidence type="ECO:0000259" key="8">
    <source>
        <dbReference type="PROSITE" id="PS50059"/>
    </source>
</evidence>
<gene>
    <name evidence="9" type="ORF">SAMN02745124_03654</name>
</gene>
<dbReference type="InterPro" id="IPR001179">
    <property type="entry name" value="PPIase_FKBP_dom"/>
</dbReference>
<dbReference type="Gene3D" id="3.10.50.40">
    <property type="match status" value="1"/>
</dbReference>
<dbReference type="FunFam" id="3.10.50.40:FF:000006">
    <property type="entry name" value="Peptidyl-prolyl cis-trans isomerase"/>
    <property type="match status" value="1"/>
</dbReference>
<dbReference type="OrthoDB" id="9812109at2"/>
<dbReference type="AlphaFoldDB" id="A0A1M5Y5U4"/>
<keyword evidence="4 5" id="KW-0413">Isomerase</keyword>
<evidence type="ECO:0000256" key="1">
    <source>
        <dbReference type="ARBA" id="ARBA00000971"/>
    </source>
</evidence>
<evidence type="ECO:0000256" key="6">
    <source>
        <dbReference type="RuleBase" id="RU003915"/>
    </source>
</evidence>
<evidence type="ECO:0000256" key="4">
    <source>
        <dbReference type="ARBA" id="ARBA00023235"/>
    </source>
</evidence>
<dbReference type="STRING" id="1121409.SAMN02745124_03654"/>
<keyword evidence="10" id="KW-1185">Reference proteome</keyword>